<evidence type="ECO:0000256" key="3">
    <source>
        <dbReference type="ARBA" id="ARBA00022723"/>
    </source>
</evidence>
<dbReference type="Pfam" id="PF13459">
    <property type="entry name" value="Fer4_15"/>
    <property type="match status" value="1"/>
</dbReference>
<evidence type="ECO:0000313" key="10">
    <source>
        <dbReference type="EMBL" id="MFB9467072.1"/>
    </source>
</evidence>
<dbReference type="Gene3D" id="3.30.70.20">
    <property type="match status" value="1"/>
</dbReference>
<gene>
    <name evidence="10" type="ORF">ACFF45_31395</name>
</gene>
<evidence type="ECO:0000256" key="8">
    <source>
        <dbReference type="RuleBase" id="RU368020"/>
    </source>
</evidence>
<sequence length="64" mass="6749">MRISVDRETCVGSGNCVFFAPGVFDQHRDGRVLLRDGEPDGTLRAATLTAAANCPVNAISVNDA</sequence>
<evidence type="ECO:0000313" key="11">
    <source>
        <dbReference type="Proteomes" id="UP001589709"/>
    </source>
</evidence>
<feature type="domain" description="4Fe-4S ferredoxin-type" evidence="9">
    <location>
        <begin position="1"/>
        <end position="29"/>
    </location>
</feature>
<keyword evidence="2 8" id="KW-0813">Transport</keyword>
<keyword evidence="4 8" id="KW-0249">Electron transport</keyword>
<dbReference type="PROSITE" id="PS51379">
    <property type="entry name" value="4FE4S_FER_2"/>
    <property type="match status" value="1"/>
</dbReference>
<reference evidence="10 11" key="1">
    <citation type="submission" date="2024-09" db="EMBL/GenBank/DDBJ databases">
        <authorList>
            <person name="Sun Q."/>
            <person name="Mori K."/>
        </authorList>
    </citation>
    <scope>NUCLEOTIDE SEQUENCE [LARGE SCALE GENOMIC DNA]</scope>
    <source>
        <strain evidence="10 11">JCM 6917</strain>
    </source>
</reference>
<dbReference type="InterPro" id="IPR017896">
    <property type="entry name" value="4Fe4S_Fe-S-bd"/>
</dbReference>
<evidence type="ECO:0000256" key="2">
    <source>
        <dbReference type="ARBA" id="ARBA00022448"/>
    </source>
</evidence>
<dbReference type="RefSeq" id="WP_381350184.1">
    <property type="nucleotide sequence ID" value="NZ_JBHMCY010000089.1"/>
</dbReference>
<protein>
    <recommendedName>
        <fullName evidence="8">Ferredoxin</fullName>
    </recommendedName>
</protein>
<proteinExistence type="predicted"/>
<comment type="caution">
    <text evidence="10">The sequence shown here is derived from an EMBL/GenBank/DDBJ whole genome shotgun (WGS) entry which is preliminary data.</text>
</comment>
<keyword evidence="5 8" id="KW-0408">Iron</keyword>
<name>A0ABV5NA07_9ACTN</name>
<dbReference type="InterPro" id="IPR051269">
    <property type="entry name" value="Fe-S_cluster_ET"/>
</dbReference>
<comment type="function">
    <text evidence="8">Ferredoxins are iron-sulfur proteins that transfer electrons in a wide variety of metabolic reactions.</text>
</comment>
<accession>A0ABV5NA07</accession>
<organism evidence="10 11">
    <name type="scientific">Streptomyces cinereospinus</name>
    <dbReference type="NCBI Taxonomy" id="285561"/>
    <lineage>
        <taxon>Bacteria</taxon>
        <taxon>Bacillati</taxon>
        <taxon>Actinomycetota</taxon>
        <taxon>Actinomycetes</taxon>
        <taxon>Kitasatosporales</taxon>
        <taxon>Streptomycetaceae</taxon>
        <taxon>Streptomyces</taxon>
    </lineage>
</organism>
<dbReference type="PRINTS" id="PR00352">
    <property type="entry name" value="3FE4SFRDOXIN"/>
</dbReference>
<dbReference type="EMBL" id="JBHMCY010000089">
    <property type="protein sequence ID" value="MFB9467072.1"/>
    <property type="molecule type" value="Genomic_DNA"/>
</dbReference>
<dbReference type="PANTHER" id="PTHR36923">
    <property type="entry name" value="FERREDOXIN"/>
    <property type="match status" value="1"/>
</dbReference>
<keyword evidence="7" id="KW-0003">3Fe-4S</keyword>
<dbReference type="InterPro" id="IPR001080">
    <property type="entry name" value="3Fe4S_ferredoxin"/>
</dbReference>
<keyword evidence="3 8" id="KW-0479">Metal-binding</keyword>
<dbReference type="SUPFAM" id="SSF54862">
    <property type="entry name" value="4Fe-4S ferredoxins"/>
    <property type="match status" value="1"/>
</dbReference>
<dbReference type="PANTHER" id="PTHR36923:SF3">
    <property type="entry name" value="FERREDOXIN"/>
    <property type="match status" value="1"/>
</dbReference>
<keyword evidence="6 8" id="KW-0411">Iron-sulfur</keyword>
<evidence type="ECO:0000256" key="7">
    <source>
        <dbReference type="ARBA" id="ARBA00023291"/>
    </source>
</evidence>
<evidence type="ECO:0000256" key="6">
    <source>
        <dbReference type="ARBA" id="ARBA00023014"/>
    </source>
</evidence>
<evidence type="ECO:0000259" key="9">
    <source>
        <dbReference type="PROSITE" id="PS51379"/>
    </source>
</evidence>
<evidence type="ECO:0000256" key="4">
    <source>
        <dbReference type="ARBA" id="ARBA00022982"/>
    </source>
</evidence>
<comment type="cofactor">
    <cofactor evidence="1">
        <name>[3Fe-4S] cluster</name>
        <dbReference type="ChEBI" id="CHEBI:21137"/>
    </cofactor>
</comment>
<dbReference type="Proteomes" id="UP001589709">
    <property type="component" value="Unassembled WGS sequence"/>
</dbReference>
<keyword evidence="11" id="KW-1185">Reference proteome</keyword>
<evidence type="ECO:0000256" key="1">
    <source>
        <dbReference type="ARBA" id="ARBA00001927"/>
    </source>
</evidence>
<evidence type="ECO:0000256" key="5">
    <source>
        <dbReference type="ARBA" id="ARBA00023004"/>
    </source>
</evidence>